<evidence type="ECO:0000313" key="2">
    <source>
        <dbReference type="Proteomes" id="UP000008909"/>
    </source>
</evidence>
<protein>
    <submittedName>
        <fullName evidence="1">Uncharacterized protein</fullName>
    </submittedName>
</protein>
<dbReference type="EMBL" id="DF143970">
    <property type="protein sequence ID" value="GAA55157.1"/>
    <property type="molecule type" value="Genomic_DNA"/>
</dbReference>
<reference evidence="1" key="1">
    <citation type="journal article" date="2011" name="Genome Biol.">
        <title>The draft genome of the carcinogenic human liver fluke Clonorchis sinensis.</title>
        <authorList>
            <person name="Wang X."/>
            <person name="Chen W."/>
            <person name="Huang Y."/>
            <person name="Sun J."/>
            <person name="Men J."/>
            <person name="Liu H."/>
            <person name="Luo F."/>
            <person name="Guo L."/>
            <person name="Lv X."/>
            <person name="Deng C."/>
            <person name="Zhou C."/>
            <person name="Fan Y."/>
            <person name="Li X."/>
            <person name="Huang L."/>
            <person name="Hu Y."/>
            <person name="Liang C."/>
            <person name="Hu X."/>
            <person name="Xu J."/>
            <person name="Yu X."/>
        </authorList>
    </citation>
    <scope>NUCLEOTIDE SEQUENCE [LARGE SCALE GENOMIC DNA]</scope>
    <source>
        <strain evidence="1">Henan</strain>
    </source>
</reference>
<proteinExistence type="predicted"/>
<gene>
    <name evidence="1" type="ORF">CLF_107039</name>
</gene>
<name>G7YQC7_CLOSI</name>
<dbReference type="AlphaFoldDB" id="G7YQC7"/>
<reference key="2">
    <citation type="submission" date="2011-10" db="EMBL/GenBank/DDBJ databases">
        <title>The genome and transcriptome sequence of Clonorchis sinensis provide insights into the carcinogenic liver fluke.</title>
        <authorList>
            <person name="Wang X."/>
            <person name="Huang Y."/>
            <person name="Chen W."/>
            <person name="Liu H."/>
            <person name="Guo L."/>
            <person name="Chen Y."/>
            <person name="Luo F."/>
            <person name="Zhou W."/>
            <person name="Sun J."/>
            <person name="Mao Q."/>
            <person name="Liang P."/>
            <person name="Zhou C."/>
            <person name="Tian Y."/>
            <person name="Men J."/>
            <person name="Lv X."/>
            <person name="Huang L."/>
            <person name="Zhou J."/>
            <person name="Hu Y."/>
            <person name="Li R."/>
            <person name="Zhang F."/>
            <person name="Lei H."/>
            <person name="Li X."/>
            <person name="Hu X."/>
            <person name="Liang C."/>
            <person name="Xu J."/>
            <person name="Wu Z."/>
            <person name="Yu X."/>
        </authorList>
    </citation>
    <scope>NUCLEOTIDE SEQUENCE</scope>
    <source>
        <strain>Henan</strain>
    </source>
</reference>
<organism evidence="1 2">
    <name type="scientific">Clonorchis sinensis</name>
    <name type="common">Chinese liver fluke</name>
    <dbReference type="NCBI Taxonomy" id="79923"/>
    <lineage>
        <taxon>Eukaryota</taxon>
        <taxon>Metazoa</taxon>
        <taxon>Spiralia</taxon>
        <taxon>Lophotrochozoa</taxon>
        <taxon>Platyhelminthes</taxon>
        <taxon>Trematoda</taxon>
        <taxon>Digenea</taxon>
        <taxon>Opisthorchiida</taxon>
        <taxon>Opisthorchiata</taxon>
        <taxon>Opisthorchiidae</taxon>
        <taxon>Clonorchis</taxon>
    </lineage>
</organism>
<accession>G7YQC7</accession>
<keyword evidence="2" id="KW-1185">Reference proteome</keyword>
<evidence type="ECO:0000313" key="1">
    <source>
        <dbReference type="EMBL" id="GAA55157.1"/>
    </source>
</evidence>
<sequence>MTNTIFICDRLYFVPALAKCRINNLLPRKPLPPSMAQVMTGLVNRPFAARTRTGNSSAEHFECLNNGELNNPYTLGFGYQDISEILPSKNAGWLPSFPNTNHKRPLSQPILRYVYISRPSELSPYFLPLLVKVHYIIEIGVNAHLERYSRIAGPFGLCLREGGGSLAWQINPTDAKYTNTWRDSAMLENRVQVGVGAKNHSKNFKCKKSIGNDDMGLESFPEKDFVMSVDR</sequence>
<dbReference type="Proteomes" id="UP000008909">
    <property type="component" value="Unassembled WGS sequence"/>
</dbReference>